<sequence length="101" mass="10616">MFALASAFPAQAASYYRVYEGSDYAGVGADRSWVEVCDMERDGNGVSAIFYVRNGQGGTVRDGNGSSAGCGNARFSGTIVAVELCELQLTGPLCVYRTVPS</sequence>
<protein>
    <submittedName>
        <fullName evidence="1">Uncharacterized protein</fullName>
    </submittedName>
</protein>
<accession>A0A7M2T9K7</accession>
<keyword evidence="2" id="KW-1185">Reference proteome</keyword>
<dbReference type="AlphaFoldDB" id="A0A7M2T9K7"/>
<reference evidence="1 2" key="1">
    <citation type="submission" date="2020-10" db="EMBL/GenBank/DDBJ databases">
        <title>Streptomyces chromofuscus complate genome analysis.</title>
        <authorList>
            <person name="Anwar N."/>
        </authorList>
    </citation>
    <scope>NUCLEOTIDE SEQUENCE [LARGE SCALE GENOMIC DNA]</scope>
    <source>
        <strain evidence="1 2">DSM 40273</strain>
    </source>
</reference>
<gene>
    <name evidence="1" type="ORF">IPT68_00710</name>
</gene>
<dbReference type="RefSeq" id="WP_189697660.1">
    <property type="nucleotide sequence ID" value="NZ_BMTA01000005.1"/>
</dbReference>
<proteinExistence type="predicted"/>
<name>A0A7M2T9K7_STRCW</name>
<dbReference type="KEGG" id="schf:IPT68_00710"/>
<evidence type="ECO:0000313" key="1">
    <source>
        <dbReference type="EMBL" id="QOV44603.1"/>
    </source>
</evidence>
<organism evidence="1 2">
    <name type="scientific">Streptomyces chromofuscus</name>
    <dbReference type="NCBI Taxonomy" id="42881"/>
    <lineage>
        <taxon>Bacteria</taxon>
        <taxon>Bacillati</taxon>
        <taxon>Actinomycetota</taxon>
        <taxon>Actinomycetes</taxon>
        <taxon>Kitasatosporales</taxon>
        <taxon>Streptomycetaceae</taxon>
        <taxon>Streptomyces</taxon>
    </lineage>
</organism>
<evidence type="ECO:0000313" key="2">
    <source>
        <dbReference type="Proteomes" id="UP000594008"/>
    </source>
</evidence>
<dbReference type="EMBL" id="CP063374">
    <property type="protein sequence ID" value="QOV44603.1"/>
    <property type="molecule type" value="Genomic_DNA"/>
</dbReference>
<dbReference type="Proteomes" id="UP000594008">
    <property type="component" value="Chromosome"/>
</dbReference>